<evidence type="ECO:0000313" key="3">
    <source>
        <dbReference type="EMBL" id="AWR21842.1"/>
    </source>
</evidence>
<keyword evidence="4" id="KW-1185">Reference proteome</keyword>
<evidence type="ECO:0000256" key="2">
    <source>
        <dbReference type="SAM" id="Phobius"/>
    </source>
</evidence>
<reference evidence="3 4" key="1">
    <citation type="submission" date="2017-10" db="EMBL/GenBank/DDBJ databases">
        <title>Genome of an Actinobacterium that displays light-enhanced growth.</title>
        <authorList>
            <person name="Maresca J.A."/>
            <person name="Hempel P."/>
            <person name="Shevchenko O."/>
            <person name="Miller K.J."/>
            <person name="Hahn M.W."/>
        </authorList>
    </citation>
    <scope>NUCLEOTIDE SEQUENCE [LARGE SCALE GENOMIC DNA]</scope>
    <source>
        <strain evidence="3 4">MWH-Mo1</strain>
    </source>
</reference>
<evidence type="ECO:0000256" key="1">
    <source>
        <dbReference type="SAM" id="MobiDB-lite"/>
    </source>
</evidence>
<dbReference type="AlphaFoldDB" id="A0A2Z3S756"/>
<keyword evidence="2" id="KW-0812">Transmembrane</keyword>
<dbReference type="RefSeq" id="WP_110234076.1">
    <property type="nucleotide sequence ID" value="NZ_CP023994.1"/>
</dbReference>
<sequence length="183" mass="20219">MAETPENTPASETEDKASQVTPAAQEKNVKKDKNDSKQAPTPLTPEEKKERSLAFDRMITWGLIFVAVYSVFSGLGDYINPRNSMNLLYDELNTLNPAFNLGNFENITFAVQMGWVAVTIQAVVLAMVVWISRQRMKAKKFAWWVPVLGAVISNALSTACIFIALFSDPGFQEGINSLINAGK</sequence>
<dbReference type="KEGG" id="aum:AURMO_01250"/>
<keyword evidence="2" id="KW-1133">Transmembrane helix</keyword>
<feature type="compositionally biased region" description="Polar residues" evidence="1">
    <location>
        <begin position="1"/>
        <end position="11"/>
    </location>
</feature>
<evidence type="ECO:0000313" key="4">
    <source>
        <dbReference type="Proteomes" id="UP000246894"/>
    </source>
</evidence>
<gene>
    <name evidence="3" type="ORF">AURMO_01250</name>
</gene>
<feature type="transmembrane region" description="Helical" evidence="2">
    <location>
        <begin position="143"/>
        <end position="166"/>
    </location>
</feature>
<dbReference type="Proteomes" id="UP000246894">
    <property type="component" value="Chromosome"/>
</dbReference>
<name>A0A2Z3S756_9MICO</name>
<feature type="transmembrane region" description="Helical" evidence="2">
    <location>
        <begin position="58"/>
        <end position="79"/>
    </location>
</feature>
<dbReference type="EMBL" id="CP023994">
    <property type="protein sequence ID" value="AWR21842.1"/>
    <property type="molecule type" value="Genomic_DNA"/>
</dbReference>
<feature type="transmembrane region" description="Helical" evidence="2">
    <location>
        <begin position="109"/>
        <end position="131"/>
    </location>
</feature>
<feature type="region of interest" description="Disordered" evidence="1">
    <location>
        <begin position="1"/>
        <end position="48"/>
    </location>
</feature>
<dbReference type="Pfam" id="PF19779">
    <property type="entry name" value="DUF6264"/>
    <property type="match status" value="1"/>
</dbReference>
<keyword evidence="2" id="KW-0472">Membrane</keyword>
<protein>
    <submittedName>
        <fullName evidence="3">Uncharacterized protein</fullName>
    </submittedName>
</protein>
<feature type="compositionally biased region" description="Basic and acidic residues" evidence="1">
    <location>
        <begin position="27"/>
        <end position="36"/>
    </location>
</feature>
<dbReference type="InterPro" id="IPR046231">
    <property type="entry name" value="DUF6264"/>
</dbReference>
<dbReference type="OrthoDB" id="5083906at2"/>
<organism evidence="3 4">
    <name type="scientific">Aurantimicrobium photophilum</name>
    <dbReference type="NCBI Taxonomy" id="1987356"/>
    <lineage>
        <taxon>Bacteria</taxon>
        <taxon>Bacillati</taxon>
        <taxon>Actinomycetota</taxon>
        <taxon>Actinomycetes</taxon>
        <taxon>Micrococcales</taxon>
        <taxon>Microbacteriaceae</taxon>
        <taxon>Aurantimicrobium</taxon>
    </lineage>
</organism>
<proteinExistence type="predicted"/>
<accession>A0A2Z3S756</accession>